<name>A0A1R3HYL2_9ROSI</name>
<keyword evidence="2" id="KW-1185">Reference proteome</keyword>
<dbReference type="EMBL" id="AWUE01019214">
    <property type="protein sequence ID" value="OMO75369.1"/>
    <property type="molecule type" value="Genomic_DNA"/>
</dbReference>
<proteinExistence type="predicted"/>
<evidence type="ECO:0000313" key="2">
    <source>
        <dbReference type="Proteomes" id="UP000187203"/>
    </source>
</evidence>
<comment type="caution">
    <text evidence="1">The sequence shown here is derived from an EMBL/GenBank/DDBJ whole genome shotgun (WGS) entry which is preliminary data.</text>
</comment>
<reference evidence="2" key="1">
    <citation type="submission" date="2013-09" db="EMBL/GenBank/DDBJ databases">
        <title>Corchorus olitorius genome sequencing.</title>
        <authorList>
            <person name="Alam M."/>
            <person name="Haque M.S."/>
            <person name="Islam M.S."/>
            <person name="Emdad E.M."/>
            <person name="Islam M.M."/>
            <person name="Ahmed B."/>
            <person name="Halim A."/>
            <person name="Hossen Q.M.M."/>
            <person name="Hossain M.Z."/>
            <person name="Ahmed R."/>
            <person name="Khan M.M."/>
            <person name="Islam R."/>
            <person name="Rashid M.M."/>
            <person name="Khan S.A."/>
            <person name="Rahman M.S."/>
            <person name="Alam M."/>
            <person name="Yahiya A.S."/>
            <person name="Khan M.S."/>
            <person name="Azam M.S."/>
            <person name="Haque T."/>
            <person name="Lashkar M.Z.H."/>
            <person name="Akhand A.I."/>
            <person name="Morshed G."/>
            <person name="Roy S."/>
            <person name="Uddin K.S."/>
            <person name="Rabeya T."/>
            <person name="Hossain A.S."/>
            <person name="Chowdhury A."/>
            <person name="Snigdha A.R."/>
            <person name="Mortoza M.S."/>
            <person name="Matin S.A."/>
            <person name="Hoque S.M.E."/>
            <person name="Islam M.K."/>
            <person name="Roy D.K."/>
            <person name="Haider R."/>
            <person name="Moosa M.M."/>
            <person name="Elias S.M."/>
            <person name="Hasan A.M."/>
            <person name="Jahan S."/>
            <person name="Shafiuddin M."/>
            <person name="Mahmood N."/>
            <person name="Shommy N.S."/>
        </authorList>
    </citation>
    <scope>NUCLEOTIDE SEQUENCE [LARGE SCALE GENOMIC DNA]</scope>
    <source>
        <strain evidence="2">cv. O-4</strain>
    </source>
</reference>
<evidence type="ECO:0000313" key="1">
    <source>
        <dbReference type="EMBL" id="OMO75369.1"/>
    </source>
</evidence>
<protein>
    <submittedName>
        <fullName evidence="1">Protein ILITYHIA</fullName>
    </submittedName>
</protein>
<dbReference type="Proteomes" id="UP000187203">
    <property type="component" value="Unassembled WGS sequence"/>
</dbReference>
<gene>
    <name evidence="1" type="ORF">COLO4_26171</name>
</gene>
<sequence>MWNAHASMWMRDMIGRLIFDAEIGGTRIMTFKDLNEEDLRPSKAKALCSMALELKLAAFLAYPTLK</sequence>
<dbReference type="AlphaFoldDB" id="A0A1R3HYL2"/>
<accession>A0A1R3HYL2</accession>
<organism evidence="1 2">
    <name type="scientific">Corchorus olitorius</name>
    <dbReference type="NCBI Taxonomy" id="93759"/>
    <lineage>
        <taxon>Eukaryota</taxon>
        <taxon>Viridiplantae</taxon>
        <taxon>Streptophyta</taxon>
        <taxon>Embryophyta</taxon>
        <taxon>Tracheophyta</taxon>
        <taxon>Spermatophyta</taxon>
        <taxon>Magnoliopsida</taxon>
        <taxon>eudicotyledons</taxon>
        <taxon>Gunneridae</taxon>
        <taxon>Pentapetalae</taxon>
        <taxon>rosids</taxon>
        <taxon>malvids</taxon>
        <taxon>Malvales</taxon>
        <taxon>Malvaceae</taxon>
        <taxon>Grewioideae</taxon>
        <taxon>Apeibeae</taxon>
        <taxon>Corchorus</taxon>
    </lineage>
</organism>